<dbReference type="InParanoid" id="D2W366"/>
<evidence type="ECO:0000256" key="1">
    <source>
        <dbReference type="SAM" id="SignalP"/>
    </source>
</evidence>
<feature type="chain" id="PRO_5003038092" evidence="1">
    <location>
        <begin position="25"/>
        <end position="238"/>
    </location>
</feature>
<dbReference type="RefSeq" id="XP_002669177.1">
    <property type="nucleotide sequence ID" value="XM_002669131.1"/>
</dbReference>
<dbReference type="GeneID" id="8862500"/>
<dbReference type="EMBL" id="GG738930">
    <property type="protein sequence ID" value="EFC36433.1"/>
    <property type="molecule type" value="Genomic_DNA"/>
</dbReference>
<protein>
    <submittedName>
        <fullName evidence="2">Predicted protein</fullName>
    </submittedName>
</protein>
<evidence type="ECO:0000313" key="3">
    <source>
        <dbReference type="Proteomes" id="UP000006671"/>
    </source>
</evidence>
<proteinExistence type="predicted"/>
<name>D2W366_NAEGR</name>
<reference evidence="2 3" key="1">
    <citation type="journal article" date="2010" name="Cell">
        <title>The genome of Naegleria gruberi illuminates early eukaryotic versatility.</title>
        <authorList>
            <person name="Fritz-Laylin L.K."/>
            <person name="Prochnik S.E."/>
            <person name="Ginger M.L."/>
            <person name="Dacks J.B."/>
            <person name="Carpenter M.L."/>
            <person name="Field M.C."/>
            <person name="Kuo A."/>
            <person name="Paredez A."/>
            <person name="Chapman J."/>
            <person name="Pham J."/>
            <person name="Shu S."/>
            <person name="Neupane R."/>
            <person name="Cipriano M."/>
            <person name="Mancuso J."/>
            <person name="Tu H."/>
            <person name="Salamov A."/>
            <person name="Lindquist E."/>
            <person name="Shapiro H."/>
            <person name="Lucas S."/>
            <person name="Grigoriev I.V."/>
            <person name="Cande W.Z."/>
            <person name="Fulton C."/>
            <person name="Rokhsar D.S."/>
            <person name="Dawson S.C."/>
        </authorList>
    </citation>
    <scope>NUCLEOTIDE SEQUENCE [LARGE SCALE GENOMIC DNA]</scope>
    <source>
        <strain evidence="2 3">NEG-M</strain>
    </source>
</reference>
<dbReference type="KEGG" id="ngr:NAEGRDRAFT_75837"/>
<keyword evidence="1" id="KW-0732">Signal</keyword>
<gene>
    <name evidence="2" type="ORF">NAEGRDRAFT_75837</name>
</gene>
<sequence>MATIHNIILLLFSCLLLLSQQAHSKKQLTTVCNLDNAQQCIGRFSSWEHGSMIFNTCNQKIHIQFVCYKKGLPPTATANWYQSFSLDTWVPTSSNRNVTTFLPTNAIMFNSIGCDALPTYPTTTASDLAMVGSVIGEDNISSSCTEMCIQRYAPQPRTSSDSYPVQLVNICNRNVIVQVACADRNWKFYYRNIEMQQWNPKLDPVLGAPNAHPNNVINVSNYFPNACIEAWAMATTNA</sequence>
<organism evidence="3">
    <name type="scientific">Naegleria gruberi</name>
    <name type="common">Amoeba</name>
    <dbReference type="NCBI Taxonomy" id="5762"/>
    <lineage>
        <taxon>Eukaryota</taxon>
        <taxon>Discoba</taxon>
        <taxon>Heterolobosea</taxon>
        <taxon>Tetramitia</taxon>
        <taxon>Eutetramitia</taxon>
        <taxon>Vahlkampfiidae</taxon>
        <taxon>Naegleria</taxon>
    </lineage>
</organism>
<evidence type="ECO:0000313" key="2">
    <source>
        <dbReference type="EMBL" id="EFC36433.1"/>
    </source>
</evidence>
<dbReference type="VEuPathDB" id="AmoebaDB:NAEGRDRAFT_75837"/>
<keyword evidence="3" id="KW-1185">Reference proteome</keyword>
<dbReference type="AlphaFoldDB" id="D2W366"/>
<dbReference type="Proteomes" id="UP000006671">
    <property type="component" value="Unassembled WGS sequence"/>
</dbReference>
<accession>D2W366</accession>
<feature type="signal peptide" evidence="1">
    <location>
        <begin position="1"/>
        <end position="24"/>
    </location>
</feature>